<evidence type="ECO:0000313" key="3">
    <source>
        <dbReference type="Proteomes" id="UP000696931"/>
    </source>
</evidence>
<evidence type="ECO:0000256" key="1">
    <source>
        <dbReference type="SAM" id="MobiDB-lite"/>
    </source>
</evidence>
<protein>
    <submittedName>
        <fullName evidence="2">DUF1801 domain-containing protein</fullName>
    </submittedName>
</protein>
<dbReference type="Proteomes" id="UP000696931">
    <property type="component" value="Unassembled WGS sequence"/>
</dbReference>
<dbReference type="EMBL" id="JACRIW010000015">
    <property type="protein sequence ID" value="MBI5168173.1"/>
    <property type="molecule type" value="Genomic_DNA"/>
</dbReference>
<dbReference type="AlphaFoldDB" id="A0A933SCZ1"/>
<evidence type="ECO:0000313" key="2">
    <source>
        <dbReference type="EMBL" id="MBI5168173.1"/>
    </source>
</evidence>
<name>A0A933SCZ1_UNCEI</name>
<gene>
    <name evidence="2" type="ORF">HZA61_01665</name>
</gene>
<reference evidence="2" key="1">
    <citation type="submission" date="2020-07" db="EMBL/GenBank/DDBJ databases">
        <title>Huge and variable diversity of episymbiotic CPR bacteria and DPANN archaea in groundwater ecosystems.</title>
        <authorList>
            <person name="He C.Y."/>
            <person name="Keren R."/>
            <person name="Whittaker M."/>
            <person name="Farag I.F."/>
            <person name="Doudna J."/>
            <person name="Cate J.H.D."/>
            <person name="Banfield J.F."/>
        </authorList>
    </citation>
    <scope>NUCLEOTIDE SEQUENCE</scope>
    <source>
        <strain evidence="2">NC_groundwater_1813_Pr3_B-0.1um_71_17</strain>
    </source>
</reference>
<feature type="region of interest" description="Disordered" evidence="1">
    <location>
        <begin position="124"/>
        <end position="146"/>
    </location>
</feature>
<accession>A0A933SCZ1</accession>
<comment type="caution">
    <text evidence="2">The sequence shown here is derived from an EMBL/GenBank/DDBJ whole genome shotgun (WGS) entry which is preliminary data.</text>
</comment>
<sequence length="146" mass="15977">MTKPTLTAEALLADFPPAVRAIAGKVRAIVLDVLPDAEERVLPGWRALGYRSKEAGHVCALFPYAAEVKLYFEHGSSLRDGEGIEYGDTPLTRYAIFRRASDVKARTLAPAVMQAFLATSERRAVRRGAAKPKRRSGRLRRGGGAR</sequence>
<organism evidence="2 3">
    <name type="scientific">Eiseniibacteriota bacterium</name>
    <dbReference type="NCBI Taxonomy" id="2212470"/>
    <lineage>
        <taxon>Bacteria</taxon>
        <taxon>Candidatus Eiseniibacteriota</taxon>
    </lineage>
</organism>
<proteinExistence type="predicted"/>
<dbReference type="SUPFAM" id="SSF159888">
    <property type="entry name" value="YdhG-like"/>
    <property type="match status" value="1"/>
</dbReference>